<evidence type="ECO:0000256" key="5">
    <source>
        <dbReference type="ARBA" id="ARBA00022989"/>
    </source>
</evidence>
<feature type="domain" description="ABC transmembrane type-1" evidence="8">
    <location>
        <begin position="50"/>
        <end position="230"/>
    </location>
</feature>
<dbReference type="GO" id="GO:0055085">
    <property type="term" value="P:transmembrane transport"/>
    <property type="evidence" value="ECO:0007669"/>
    <property type="project" value="InterPro"/>
</dbReference>
<dbReference type="InterPro" id="IPR000515">
    <property type="entry name" value="MetI-like"/>
</dbReference>
<keyword evidence="6 7" id="KW-0472">Membrane</keyword>
<evidence type="ECO:0000313" key="9">
    <source>
        <dbReference type="EMBL" id="MDA0182571.1"/>
    </source>
</evidence>
<dbReference type="Gene3D" id="1.10.3720.10">
    <property type="entry name" value="MetI-like"/>
    <property type="match status" value="1"/>
</dbReference>
<comment type="similarity">
    <text evidence="7">Belongs to the binding-protein-dependent transport system permease family.</text>
</comment>
<dbReference type="CDD" id="cd06261">
    <property type="entry name" value="TM_PBP2"/>
    <property type="match status" value="1"/>
</dbReference>
<name>A0A9X3SAG8_9ACTN</name>
<dbReference type="RefSeq" id="WP_270026942.1">
    <property type="nucleotide sequence ID" value="NZ_JAPDDP010000038.1"/>
</dbReference>
<feature type="transmembrane region" description="Helical" evidence="7">
    <location>
        <begin position="57"/>
        <end position="78"/>
    </location>
</feature>
<keyword evidence="3" id="KW-1003">Cell membrane</keyword>
<gene>
    <name evidence="9" type="ORF">OJ997_19835</name>
</gene>
<feature type="transmembrane region" description="Helical" evidence="7">
    <location>
        <begin position="207"/>
        <end position="230"/>
    </location>
</feature>
<accession>A0A9X3SAG8</accession>
<dbReference type="EMBL" id="JAPDDP010000038">
    <property type="protein sequence ID" value="MDA0182571.1"/>
    <property type="molecule type" value="Genomic_DNA"/>
</dbReference>
<keyword evidence="4 7" id="KW-0812">Transmembrane</keyword>
<evidence type="ECO:0000256" key="3">
    <source>
        <dbReference type="ARBA" id="ARBA00022475"/>
    </source>
</evidence>
<evidence type="ECO:0000256" key="2">
    <source>
        <dbReference type="ARBA" id="ARBA00022448"/>
    </source>
</evidence>
<dbReference type="PANTHER" id="PTHR30151">
    <property type="entry name" value="ALKANE SULFONATE ABC TRANSPORTER-RELATED, MEMBRANE SUBUNIT"/>
    <property type="match status" value="1"/>
</dbReference>
<feature type="transmembrane region" description="Helical" evidence="7">
    <location>
        <begin position="90"/>
        <end position="110"/>
    </location>
</feature>
<comment type="caution">
    <text evidence="9">The sequence shown here is derived from an EMBL/GenBank/DDBJ whole genome shotgun (WGS) entry which is preliminary data.</text>
</comment>
<evidence type="ECO:0000256" key="1">
    <source>
        <dbReference type="ARBA" id="ARBA00004651"/>
    </source>
</evidence>
<organism evidence="9 10">
    <name type="scientific">Solirubrobacter phytolaccae</name>
    <dbReference type="NCBI Taxonomy" id="1404360"/>
    <lineage>
        <taxon>Bacteria</taxon>
        <taxon>Bacillati</taxon>
        <taxon>Actinomycetota</taxon>
        <taxon>Thermoleophilia</taxon>
        <taxon>Solirubrobacterales</taxon>
        <taxon>Solirubrobacteraceae</taxon>
        <taxon>Solirubrobacter</taxon>
    </lineage>
</organism>
<dbReference type="AlphaFoldDB" id="A0A9X3SAG8"/>
<keyword evidence="2 7" id="KW-0813">Transport</keyword>
<comment type="subcellular location">
    <subcellularLocation>
        <location evidence="1 7">Cell membrane</location>
        <topology evidence="1 7">Multi-pass membrane protein</topology>
    </subcellularLocation>
</comment>
<dbReference type="PROSITE" id="PS50928">
    <property type="entry name" value="ABC_TM1"/>
    <property type="match status" value="1"/>
</dbReference>
<evidence type="ECO:0000256" key="6">
    <source>
        <dbReference type="ARBA" id="ARBA00023136"/>
    </source>
</evidence>
<protein>
    <submittedName>
        <fullName evidence="9">ABC transporter permease</fullName>
    </submittedName>
</protein>
<dbReference type="SUPFAM" id="SSF161098">
    <property type="entry name" value="MetI-like"/>
    <property type="match status" value="1"/>
</dbReference>
<dbReference type="Pfam" id="PF00528">
    <property type="entry name" value="BPD_transp_1"/>
    <property type="match status" value="1"/>
</dbReference>
<evidence type="ECO:0000259" key="8">
    <source>
        <dbReference type="PROSITE" id="PS50928"/>
    </source>
</evidence>
<proteinExistence type="inferred from homology"/>
<sequence length="246" mass="25665">MIPPLIVLAVLIGGWELICQAGWVDPLLLPAPSAVATSLWEDRAILGPDLAVTTQEVVFGLLAALVLGIVLAVAMHLVPMLDRALRPLVVGSQAVPIPVLAPLIVFALGFGLAPKIVVVALICFFPVVVNVADGLRDVDPDARRVLNALGTSRWQRLRFLEAPSALPAGFTGLRIAAAVAVIGAVLAETAGSTAGLGHLIITANAQLASARVFAATALLVFEAVALYVLFSALERRVVSWSPRTVS</sequence>
<dbReference type="GO" id="GO:0005886">
    <property type="term" value="C:plasma membrane"/>
    <property type="evidence" value="ECO:0007669"/>
    <property type="project" value="UniProtKB-SubCell"/>
</dbReference>
<dbReference type="InterPro" id="IPR035906">
    <property type="entry name" value="MetI-like_sf"/>
</dbReference>
<keyword evidence="5 7" id="KW-1133">Transmembrane helix</keyword>
<keyword evidence="10" id="KW-1185">Reference proteome</keyword>
<evidence type="ECO:0000256" key="4">
    <source>
        <dbReference type="ARBA" id="ARBA00022692"/>
    </source>
</evidence>
<dbReference type="Proteomes" id="UP001147653">
    <property type="component" value="Unassembled WGS sequence"/>
</dbReference>
<feature type="transmembrane region" description="Helical" evidence="7">
    <location>
        <begin position="116"/>
        <end position="135"/>
    </location>
</feature>
<reference evidence="9" key="1">
    <citation type="submission" date="2022-10" db="EMBL/GenBank/DDBJ databases">
        <title>The WGS of Solirubrobacter phytolaccae KCTC 29190.</title>
        <authorList>
            <person name="Jiang Z."/>
        </authorList>
    </citation>
    <scope>NUCLEOTIDE SEQUENCE</scope>
    <source>
        <strain evidence="9">KCTC 29190</strain>
    </source>
</reference>
<dbReference type="PANTHER" id="PTHR30151:SF20">
    <property type="entry name" value="ABC TRANSPORTER PERMEASE PROTEIN HI_0355-RELATED"/>
    <property type="match status" value="1"/>
</dbReference>
<evidence type="ECO:0000256" key="7">
    <source>
        <dbReference type="RuleBase" id="RU363032"/>
    </source>
</evidence>
<evidence type="ECO:0000313" key="10">
    <source>
        <dbReference type="Proteomes" id="UP001147653"/>
    </source>
</evidence>